<evidence type="ECO:0000256" key="8">
    <source>
        <dbReference type="SAM" id="Phobius"/>
    </source>
</evidence>
<comment type="caution">
    <text evidence="10">The sequence shown here is derived from an EMBL/GenBank/DDBJ whole genome shotgun (WGS) entry which is preliminary data.</text>
</comment>
<evidence type="ECO:0000259" key="9">
    <source>
        <dbReference type="PROSITE" id="PS50097"/>
    </source>
</evidence>
<proteinExistence type="inferred from homology"/>
<feature type="transmembrane region" description="Helical" evidence="8">
    <location>
        <begin position="240"/>
        <end position="260"/>
    </location>
</feature>
<feature type="compositionally biased region" description="Basic and acidic residues" evidence="7">
    <location>
        <begin position="12"/>
        <end position="25"/>
    </location>
</feature>
<evidence type="ECO:0000256" key="6">
    <source>
        <dbReference type="ARBA" id="ARBA00037968"/>
    </source>
</evidence>
<evidence type="ECO:0000313" key="11">
    <source>
        <dbReference type="Proteomes" id="UP001296104"/>
    </source>
</evidence>
<keyword evidence="2" id="KW-0813">Transport</keyword>
<evidence type="ECO:0000256" key="1">
    <source>
        <dbReference type="ARBA" id="ARBA00004141"/>
    </source>
</evidence>
<feature type="domain" description="BTB" evidence="9">
    <location>
        <begin position="532"/>
        <end position="603"/>
    </location>
</feature>
<dbReference type="Proteomes" id="UP001296104">
    <property type="component" value="Unassembled WGS sequence"/>
</dbReference>
<evidence type="ECO:0000256" key="3">
    <source>
        <dbReference type="ARBA" id="ARBA00022692"/>
    </source>
</evidence>
<gene>
    <name evidence="10" type="ORF">LECACI_7A002699</name>
</gene>
<name>A0AAI8YVD8_9PEZI</name>
<evidence type="ECO:0000313" key="10">
    <source>
        <dbReference type="EMBL" id="CAK3916411.1"/>
    </source>
</evidence>
<feature type="transmembrane region" description="Helical" evidence="8">
    <location>
        <begin position="461"/>
        <end position="486"/>
    </location>
</feature>
<feature type="region of interest" description="Disordered" evidence="7">
    <location>
        <begin position="1"/>
        <end position="29"/>
    </location>
</feature>
<protein>
    <submittedName>
        <fullName evidence="10">Membrane transporter</fullName>
    </submittedName>
</protein>
<reference evidence="10" key="1">
    <citation type="submission" date="2023-11" db="EMBL/GenBank/DDBJ databases">
        <authorList>
            <person name="Alioto T."/>
            <person name="Alioto T."/>
            <person name="Gomez Garrido J."/>
        </authorList>
    </citation>
    <scope>NUCLEOTIDE SEQUENCE</scope>
</reference>
<feature type="transmembrane region" description="Helical" evidence="8">
    <location>
        <begin position="435"/>
        <end position="455"/>
    </location>
</feature>
<dbReference type="Pfam" id="PF07690">
    <property type="entry name" value="MFS_1"/>
    <property type="match status" value="1"/>
</dbReference>
<dbReference type="InterPro" id="IPR036259">
    <property type="entry name" value="MFS_trans_sf"/>
</dbReference>
<keyword evidence="4 8" id="KW-1133">Transmembrane helix</keyword>
<dbReference type="PROSITE" id="PS50097">
    <property type="entry name" value="BTB"/>
    <property type="match status" value="1"/>
</dbReference>
<dbReference type="InterPro" id="IPR000210">
    <property type="entry name" value="BTB/POZ_dom"/>
</dbReference>
<comment type="subcellular location">
    <subcellularLocation>
        <location evidence="1">Membrane</location>
        <topology evidence="1">Multi-pass membrane protein</topology>
    </subcellularLocation>
</comment>
<dbReference type="PANTHER" id="PTHR43791:SF63">
    <property type="entry name" value="HIGH AFFINITY CYSTEINE TRANSPORTER"/>
    <property type="match status" value="1"/>
</dbReference>
<sequence length="736" mass="82938">MSSQDHGFASSIEKDGSRSDVDNKKSATASVQPIDIKSNVKTHQVKLEDLDEAAKLVAGFQGEVTEEQSRRIRRKIDLHMLPLMMILYFIQFTDKTTLGSSSILGIKTDNHLSQSQYNWLGTIFYLAYLVFEWPQSLGLQKFPPGKWMACNIFVWGVVLCSHAACHNFAGLFVCRLLLGICEGSITAGFLIVTSMFYTHAEGTRRVGYWFLMNGTAQIFSGFVSFGVWHVNPDVIAPWRLFMIITGALTLVVGVCFWFFIPDNPMKARFLSKEEKIVAIERLRNQSTGIENKTWKKEQFWEAITDWKPWAFALYAALGSISNSLTNMTQLIIESFGFTTQQTTLLAVVPGVIEVLTIYTSVLVIKKYPNARAYVGASYSLPNILSGVLLIALPWTCHGGLLFAMYLGGWGVPGFVLALSWCAATNTGHTKKTTTNAMLLIGYCLGNLLSPQMWLAKYAPRYYIPWGIILATYVVNPIILVGIRYYLNKENQRRDALGHEKVEKFYDENGDEIDPTFLDVTDRKNLAFRYSSKIVSVRVGEGELAETFNIHEPTLRESSKFFAAALDKRWKEGRSLKVVLPDDKPEIFAEYTEWLYEKKVSAEVALHESADDECDCGSRFERFAKMYVMGEKLQDDDFCNTVIEAIVKLTSGLPASKLICMPGPKAVVIIYGGTPSNSPARRCMVSLYKKFGLSSNWDEDNNYPSEFQVDLLRALLDARKINFGKYGRNNVEKAWLK</sequence>
<dbReference type="InterPro" id="IPR011333">
    <property type="entry name" value="SKP1/BTB/POZ_sf"/>
</dbReference>
<dbReference type="SUPFAM" id="SSF103473">
    <property type="entry name" value="MFS general substrate transporter"/>
    <property type="match status" value="1"/>
</dbReference>
<feature type="transmembrane region" description="Helical" evidence="8">
    <location>
        <begin position="117"/>
        <end position="134"/>
    </location>
</feature>
<organism evidence="10 11">
    <name type="scientific">Lecanosticta acicola</name>
    <dbReference type="NCBI Taxonomy" id="111012"/>
    <lineage>
        <taxon>Eukaryota</taxon>
        <taxon>Fungi</taxon>
        <taxon>Dikarya</taxon>
        <taxon>Ascomycota</taxon>
        <taxon>Pezizomycotina</taxon>
        <taxon>Dothideomycetes</taxon>
        <taxon>Dothideomycetidae</taxon>
        <taxon>Mycosphaerellales</taxon>
        <taxon>Mycosphaerellaceae</taxon>
        <taxon>Lecanosticta</taxon>
    </lineage>
</organism>
<keyword evidence="3 8" id="KW-0812">Transmembrane</keyword>
<dbReference type="Gene3D" id="1.20.1250.20">
    <property type="entry name" value="MFS general substrate transporter like domains"/>
    <property type="match status" value="1"/>
</dbReference>
<accession>A0AAI8YVD8</accession>
<evidence type="ECO:0000256" key="7">
    <source>
        <dbReference type="SAM" id="MobiDB-lite"/>
    </source>
</evidence>
<feature type="transmembrane region" description="Helical" evidence="8">
    <location>
        <begin position="209"/>
        <end position="228"/>
    </location>
</feature>
<dbReference type="FunFam" id="1.20.1250.20:FF:000064">
    <property type="entry name" value="MFS allantoate transporter"/>
    <property type="match status" value="1"/>
</dbReference>
<evidence type="ECO:0000256" key="2">
    <source>
        <dbReference type="ARBA" id="ARBA00022448"/>
    </source>
</evidence>
<dbReference type="GO" id="GO:0022857">
    <property type="term" value="F:transmembrane transporter activity"/>
    <property type="evidence" value="ECO:0007669"/>
    <property type="project" value="InterPro"/>
</dbReference>
<evidence type="ECO:0000256" key="4">
    <source>
        <dbReference type="ARBA" id="ARBA00022989"/>
    </source>
</evidence>
<keyword evidence="5 8" id="KW-0472">Membrane</keyword>
<feature type="transmembrane region" description="Helical" evidence="8">
    <location>
        <begin position="176"/>
        <end position="197"/>
    </location>
</feature>
<dbReference type="CDD" id="cd18186">
    <property type="entry name" value="BTB_POZ_ZBTB_KLHL-like"/>
    <property type="match status" value="1"/>
</dbReference>
<feature type="transmembrane region" description="Helical" evidence="8">
    <location>
        <begin position="344"/>
        <end position="364"/>
    </location>
</feature>
<dbReference type="PANTHER" id="PTHR43791">
    <property type="entry name" value="PERMEASE-RELATED"/>
    <property type="match status" value="1"/>
</dbReference>
<dbReference type="EMBL" id="CAVMBE010000012">
    <property type="protein sequence ID" value="CAK3916411.1"/>
    <property type="molecule type" value="Genomic_DNA"/>
</dbReference>
<feature type="transmembrane region" description="Helical" evidence="8">
    <location>
        <begin position="376"/>
        <end position="394"/>
    </location>
</feature>
<dbReference type="InterPro" id="IPR011701">
    <property type="entry name" value="MFS"/>
</dbReference>
<dbReference type="AlphaFoldDB" id="A0AAI8YVD8"/>
<keyword evidence="11" id="KW-1185">Reference proteome</keyword>
<comment type="similarity">
    <text evidence="6">Belongs to the major facilitator superfamily. Allantoate permease family.</text>
</comment>
<feature type="transmembrane region" description="Helical" evidence="8">
    <location>
        <begin position="311"/>
        <end position="332"/>
    </location>
</feature>
<dbReference type="Gene3D" id="3.30.710.10">
    <property type="entry name" value="Potassium Channel Kv1.1, Chain A"/>
    <property type="match status" value="1"/>
</dbReference>
<evidence type="ECO:0000256" key="5">
    <source>
        <dbReference type="ARBA" id="ARBA00023136"/>
    </source>
</evidence>
<dbReference type="GO" id="GO:0016020">
    <property type="term" value="C:membrane"/>
    <property type="evidence" value="ECO:0007669"/>
    <property type="project" value="UniProtKB-SubCell"/>
</dbReference>
<feature type="transmembrane region" description="Helical" evidence="8">
    <location>
        <begin position="400"/>
        <end position="423"/>
    </location>
</feature>